<proteinExistence type="predicted"/>
<organism evidence="1 2">
    <name type="scientific">Oceanivirga miroungae</name>
    <dbReference type="NCBI Taxonomy" id="1130046"/>
    <lineage>
        <taxon>Bacteria</taxon>
        <taxon>Fusobacteriati</taxon>
        <taxon>Fusobacteriota</taxon>
        <taxon>Fusobacteriia</taxon>
        <taxon>Fusobacteriales</taxon>
        <taxon>Leptotrichiaceae</taxon>
        <taxon>Oceanivirga</taxon>
    </lineage>
</organism>
<keyword evidence="2" id="KW-1185">Reference proteome</keyword>
<evidence type="ECO:0000313" key="2">
    <source>
        <dbReference type="Proteomes" id="UP000419017"/>
    </source>
</evidence>
<sequence>MEYELISTVINMSNNKEWYLAVHEWNIIGFYDDEECESECVCGKKGIRYLYKIVNRYNKNILYPIGSSCIRKFAREDMNEDISLYEQLLRLTSEYSRTGKVLLDSEFFSRRLINYFYDKGCFGNNDNAEKNRDFLINMFNKRNQPTENQEKYIWSLLNKNIKPYLDKVIKENKVRKNN</sequence>
<name>A0A6I8M695_9FUSO</name>
<gene>
    <name evidence="1" type="ORF">OMES3154_00226</name>
</gene>
<dbReference type="EMBL" id="CABWIB010000001">
    <property type="protein sequence ID" value="VWL84954.1"/>
    <property type="molecule type" value="Genomic_DNA"/>
</dbReference>
<accession>A0A6I8M695</accession>
<dbReference type="RefSeq" id="WP_156683001.1">
    <property type="nucleotide sequence ID" value="NZ_CABWIB010000001.1"/>
</dbReference>
<evidence type="ECO:0000313" key="1">
    <source>
        <dbReference type="EMBL" id="VWL84954.1"/>
    </source>
</evidence>
<dbReference type="Proteomes" id="UP000419017">
    <property type="component" value="Unassembled WGS sequence"/>
</dbReference>
<reference evidence="1 2" key="1">
    <citation type="submission" date="2019-10" db="EMBL/GenBank/DDBJ databases">
        <authorList>
            <person name="Blom J."/>
        </authorList>
    </citation>
    <scope>NUCLEOTIDE SEQUENCE [LARGE SCALE GENOMIC DNA]</scope>
    <source>
        <strain evidence="1 2">ES3154-GLU</strain>
    </source>
</reference>
<protein>
    <submittedName>
        <fullName evidence="1">Uncharacterized protein</fullName>
    </submittedName>
</protein>
<dbReference type="AlphaFoldDB" id="A0A6I8M695"/>